<evidence type="ECO:0000313" key="3">
    <source>
        <dbReference type="Proteomes" id="UP001596383"/>
    </source>
</evidence>
<accession>A0ABD5SQK8</accession>
<name>A0ABD5SQK8_9EURY</name>
<sequence length="95" mass="10420">MTQLTDATADGGVIRRQLDTNQEDPAAQLVEVIADIDDVEPMELAPIYYRIDGLITGLFSSPSPLEANAHVAFSYEGYRIRVHQDGTVTVRELAS</sequence>
<reference evidence="2 3" key="1">
    <citation type="journal article" date="2019" name="Int. J. Syst. Evol. Microbiol.">
        <title>The Global Catalogue of Microorganisms (GCM) 10K type strain sequencing project: providing services to taxonomists for standard genome sequencing and annotation.</title>
        <authorList>
            <consortium name="The Broad Institute Genomics Platform"/>
            <consortium name="The Broad Institute Genome Sequencing Center for Infectious Disease"/>
            <person name="Wu L."/>
            <person name="Ma J."/>
        </authorList>
    </citation>
    <scope>NUCLEOTIDE SEQUENCE [LARGE SCALE GENOMIC DNA]</scope>
    <source>
        <strain evidence="2 3">LMG 29247</strain>
    </source>
</reference>
<dbReference type="EMBL" id="JBHSWV010000364">
    <property type="protein sequence ID" value="MFC6767338.1"/>
    <property type="molecule type" value="Genomic_DNA"/>
</dbReference>
<dbReference type="Pfam" id="PF18545">
    <property type="entry name" value="HalOD1"/>
    <property type="match status" value="1"/>
</dbReference>
<comment type="caution">
    <text evidence="2">The sequence shown here is derived from an EMBL/GenBank/DDBJ whole genome shotgun (WGS) entry which is preliminary data.</text>
</comment>
<proteinExistence type="predicted"/>
<gene>
    <name evidence="2" type="ORF">ACFQE6_20830</name>
</gene>
<protein>
    <submittedName>
        <fullName evidence="2">HalOD1 output domain-containing protein</fullName>
    </submittedName>
</protein>
<organism evidence="2 3">
    <name type="scientific">Natrinema soli</name>
    <dbReference type="NCBI Taxonomy" id="1930624"/>
    <lineage>
        <taxon>Archaea</taxon>
        <taxon>Methanobacteriati</taxon>
        <taxon>Methanobacteriota</taxon>
        <taxon>Stenosarchaea group</taxon>
        <taxon>Halobacteria</taxon>
        <taxon>Halobacteriales</taxon>
        <taxon>Natrialbaceae</taxon>
        <taxon>Natrinema</taxon>
    </lineage>
</organism>
<evidence type="ECO:0000313" key="2">
    <source>
        <dbReference type="EMBL" id="MFC6767338.1"/>
    </source>
</evidence>
<evidence type="ECO:0000259" key="1">
    <source>
        <dbReference type="Pfam" id="PF18545"/>
    </source>
</evidence>
<keyword evidence="3" id="KW-1185">Reference proteome</keyword>
<feature type="domain" description="Halobacterial output" evidence="1">
    <location>
        <begin position="22"/>
        <end position="91"/>
    </location>
</feature>
<dbReference type="RefSeq" id="WP_273740234.1">
    <property type="nucleotide sequence ID" value="NZ_JAQIVI010000364.1"/>
</dbReference>
<dbReference type="AlphaFoldDB" id="A0ABD5SQK8"/>
<dbReference type="InterPro" id="IPR040624">
    <property type="entry name" value="HalOD1"/>
</dbReference>
<dbReference type="Proteomes" id="UP001596383">
    <property type="component" value="Unassembled WGS sequence"/>
</dbReference>